<comment type="similarity">
    <text evidence="3">Belongs to the aldehyde dehydrogenase family.</text>
</comment>
<accession>A0ABT0RD05</accession>
<reference evidence="5" key="1">
    <citation type="submission" date="2022-05" db="EMBL/GenBank/DDBJ databases">
        <authorList>
            <person name="Jo J.-H."/>
            <person name="Im W.-T."/>
        </authorList>
    </citation>
    <scope>NUCLEOTIDE SEQUENCE</scope>
    <source>
        <strain evidence="5">RG327</strain>
    </source>
</reference>
<dbReference type="PANTHER" id="PTHR11699">
    <property type="entry name" value="ALDEHYDE DEHYDROGENASE-RELATED"/>
    <property type="match status" value="1"/>
</dbReference>
<proteinExistence type="inferred from homology"/>
<dbReference type="PROSITE" id="PS00070">
    <property type="entry name" value="ALDEHYDE_DEHYDR_CYS"/>
    <property type="match status" value="1"/>
</dbReference>
<organism evidence="5 6">
    <name type="scientific">Sphingomonas anseongensis</name>
    <dbReference type="NCBI Taxonomy" id="2908207"/>
    <lineage>
        <taxon>Bacteria</taxon>
        <taxon>Pseudomonadati</taxon>
        <taxon>Pseudomonadota</taxon>
        <taxon>Alphaproteobacteria</taxon>
        <taxon>Sphingomonadales</taxon>
        <taxon>Sphingomonadaceae</taxon>
        <taxon>Sphingomonas</taxon>
    </lineage>
</organism>
<evidence type="ECO:0000259" key="4">
    <source>
        <dbReference type="Pfam" id="PF00171"/>
    </source>
</evidence>
<dbReference type="CDD" id="cd07106">
    <property type="entry name" value="ALDH_AldA-AAD23400"/>
    <property type="match status" value="1"/>
</dbReference>
<dbReference type="Gene3D" id="3.40.605.10">
    <property type="entry name" value="Aldehyde Dehydrogenase, Chain A, domain 1"/>
    <property type="match status" value="1"/>
</dbReference>
<dbReference type="EMBL" id="JAMGBC010000001">
    <property type="protein sequence ID" value="MCL6678123.1"/>
    <property type="molecule type" value="Genomic_DNA"/>
</dbReference>
<evidence type="ECO:0000256" key="2">
    <source>
        <dbReference type="PROSITE-ProRule" id="PRU10007"/>
    </source>
</evidence>
<dbReference type="InterPro" id="IPR016161">
    <property type="entry name" value="Ald_DH/histidinol_DH"/>
</dbReference>
<dbReference type="RefSeq" id="WP_249867093.1">
    <property type="nucleotide sequence ID" value="NZ_JAMGBC010000001.1"/>
</dbReference>
<dbReference type="InterPro" id="IPR015590">
    <property type="entry name" value="Aldehyde_DH_dom"/>
</dbReference>
<evidence type="ECO:0000256" key="3">
    <source>
        <dbReference type="RuleBase" id="RU003345"/>
    </source>
</evidence>
<protein>
    <submittedName>
        <fullName evidence="5">Aldehyde dehydrogenase family protein</fullName>
    </submittedName>
</protein>
<feature type="active site" evidence="2">
    <location>
        <position position="247"/>
    </location>
</feature>
<feature type="domain" description="Aldehyde dehydrogenase" evidence="4">
    <location>
        <begin position="21"/>
        <end position="470"/>
    </location>
</feature>
<dbReference type="InterPro" id="IPR016160">
    <property type="entry name" value="Ald_DH_CS_CYS"/>
</dbReference>
<dbReference type="Pfam" id="PF00171">
    <property type="entry name" value="Aldedh"/>
    <property type="match status" value="1"/>
</dbReference>
<keyword evidence="1 3" id="KW-0560">Oxidoreductase</keyword>
<dbReference type="Proteomes" id="UP001165343">
    <property type="component" value="Unassembled WGS sequence"/>
</dbReference>
<keyword evidence="6" id="KW-1185">Reference proteome</keyword>
<name>A0ABT0RD05_9SPHN</name>
<evidence type="ECO:0000313" key="6">
    <source>
        <dbReference type="Proteomes" id="UP001165343"/>
    </source>
</evidence>
<dbReference type="InterPro" id="IPR016163">
    <property type="entry name" value="Ald_DH_C"/>
</dbReference>
<dbReference type="InterPro" id="IPR044086">
    <property type="entry name" value="LUC3-like"/>
</dbReference>
<comment type="caution">
    <text evidence="5">The sequence shown here is derived from an EMBL/GenBank/DDBJ whole genome shotgun (WGS) entry which is preliminary data.</text>
</comment>
<evidence type="ECO:0000313" key="5">
    <source>
        <dbReference type="EMBL" id="MCL6678123.1"/>
    </source>
</evidence>
<dbReference type="Gene3D" id="3.40.309.10">
    <property type="entry name" value="Aldehyde Dehydrogenase, Chain A, domain 2"/>
    <property type="match status" value="1"/>
</dbReference>
<dbReference type="PROSITE" id="PS00687">
    <property type="entry name" value="ALDEHYDE_DEHYDR_GLU"/>
    <property type="match status" value="1"/>
</dbReference>
<evidence type="ECO:0000256" key="1">
    <source>
        <dbReference type="ARBA" id="ARBA00023002"/>
    </source>
</evidence>
<dbReference type="InterPro" id="IPR016162">
    <property type="entry name" value="Ald_DH_N"/>
</dbReference>
<gene>
    <name evidence="5" type="ORF">LZ519_02140</name>
</gene>
<dbReference type="InterPro" id="IPR029510">
    <property type="entry name" value="Ald_DH_CS_GLU"/>
</dbReference>
<dbReference type="SUPFAM" id="SSF53720">
    <property type="entry name" value="ALDH-like"/>
    <property type="match status" value="1"/>
</dbReference>
<sequence length="472" mass="51228">MQDVMERYGLIISGEKVPTSDYFEIRDPGTGELVGECPVATKQDLDRAVASARDAFKSWSKSTDQERKDAVNRIADTIHANMEELAELLTREQGKPLNGLGSRFELHGAEAWARHTGTLELPVEVLQDDETGRVELHRKPLGVVGSITPWNFPILIAIWHIVPAIRAGNTVVIKPSPYTPLSTIRLVQMLNEVLPKGVLNVVAGRDDLGQMMTEHPDIQKIVFTGSCATGKKVMQAASSNLKRVTLELGGNDAGIVLPDANPKEIAERLFWGAFINNGQTCAALKRLYVPDNIYDEVCEALVDYAKNVQVGHGLAEDSVLGPIQNKMQYEKVVDLVEDAKRNGARVLCGGEPPSGPGFFYPVTIVADAKDGMRIVDEEQFGPVLPVIRYTDLEEAIERANSLDVGLGGSAWSSDPEKAKAVAARLECGTAWVNNHGAIKPFAPFGGVKGSGLGVEFGELGLKEYTSVQVVHQ</sequence>